<sequence>MLTRTHSFLPRRCTAGTTGIGVSFLALAVLALLAGCATGSPRGSLTSGWGLHSRPVASRGTGGSGLSVELDSPPGVWEAGKALACGGVAVPEGWPDFSSGDAEALLAPFLTCASPAEYVALQQRVDMPRLVEALDDWRAMRLGALGPVCADAAGVLLRKRVSFLLAVAERYGPYFAEVFALYVLHSAHDDEVDAVLRWLARDKQLGQTLGLMPEVREELATRGMPLSAYPERGERAGDVLRGLGRAARDALSTSQVSDGARYAELSVRREQLPEPYQEALNEVEWALALRHFAPGSVAMGSFDAVTFGVPLGFAYLVAGTGQGLASLSRGQYEQATRELAPAAVVVGLYAGGRGMRALTEARGTPGLGAGGVRGLRRLAVLQEMGRQWEARLGVEGVRELLRDIRARREAAHFVALGGADAALALREARGDVARAQVWLSQTKPQRSGSPVGGTGKGPGTVASVADDVATPKRTLSTERLGSLEAWVDERAGLTREVLEARLAWVELDVAGPRLPRDVAVLERQRPVLEAPPPGAEGNPLWSEYVAYREERLGELKQGKAVEGPLRWEGYERMRGGFARGMAFERLMVERLRADAARPRAERQFLGDFDRPRIERSVGVWKQGSGLRFADVLVIEEGPSTGQLPRVETFSFKSRNLSELQGKALEARMIADAMDALGYYGGTLDIRRPSLQFLLREGSKVPVRRVRLLYEGGDLKPKNERGLNVSMNKVQRDVPRVEVTFQ</sequence>
<dbReference type="AlphaFoldDB" id="A0A250JJP2"/>
<evidence type="ECO:0000313" key="3">
    <source>
        <dbReference type="Proteomes" id="UP000217257"/>
    </source>
</evidence>
<proteinExistence type="predicted"/>
<reference evidence="2 3" key="1">
    <citation type="submission" date="2017-06" db="EMBL/GenBank/DDBJ databases">
        <title>Sequencing and comparative analysis of myxobacterial genomes.</title>
        <authorList>
            <person name="Rupp O."/>
            <person name="Goesmann A."/>
            <person name="Sogaard-Andersen L."/>
        </authorList>
    </citation>
    <scope>NUCLEOTIDE SEQUENCE [LARGE SCALE GENOMIC DNA]</scope>
    <source>
        <strain evidence="2 3">DSM 52655</strain>
    </source>
</reference>
<name>A0A250JJP2_9BACT</name>
<dbReference type="EMBL" id="CP022098">
    <property type="protein sequence ID" value="ATB43692.1"/>
    <property type="molecule type" value="Genomic_DNA"/>
</dbReference>
<organism evidence="2 3">
    <name type="scientific">Cystobacter fuscus</name>
    <dbReference type="NCBI Taxonomy" id="43"/>
    <lineage>
        <taxon>Bacteria</taxon>
        <taxon>Pseudomonadati</taxon>
        <taxon>Myxococcota</taxon>
        <taxon>Myxococcia</taxon>
        <taxon>Myxococcales</taxon>
        <taxon>Cystobacterineae</taxon>
        <taxon>Archangiaceae</taxon>
        <taxon>Cystobacter</taxon>
    </lineage>
</organism>
<evidence type="ECO:0000313" key="2">
    <source>
        <dbReference type="EMBL" id="ATB43692.1"/>
    </source>
</evidence>
<dbReference type="KEGG" id="cfus:CYFUS_009172"/>
<accession>A0A250JJP2</accession>
<evidence type="ECO:0000256" key="1">
    <source>
        <dbReference type="SAM" id="MobiDB-lite"/>
    </source>
</evidence>
<protein>
    <submittedName>
        <fullName evidence="2">Uncharacterized protein</fullName>
    </submittedName>
</protein>
<gene>
    <name evidence="2" type="ORF">CYFUS_009172</name>
</gene>
<feature type="region of interest" description="Disordered" evidence="1">
    <location>
        <begin position="441"/>
        <end position="463"/>
    </location>
</feature>
<dbReference type="Proteomes" id="UP000217257">
    <property type="component" value="Chromosome"/>
</dbReference>